<evidence type="ECO:0000256" key="1">
    <source>
        <dbReference type="SAM" id="MobiDB-lite"/>
    </source>
</evidence>
<protein>
    <submittedName>
        <fullName evidence="2">Uncharacterized protein</fullName>
    </submittedName>
</protein>
<feature type="region of interest" description="Disordered" evidence="1">
    <location>
        <begin position="1"/>
        <end position="43"/>
    </location>
</feature>
<name>A0A1H3BFP0_THIRO</name>
<dbReference type="AlphaFoldDB" id="A0A1H3BFP0"/>
<accession>A0A1H3BFP0</accession>
<sequence length="43" mass="4532">MPPIVAKRHNPGIDDLQSSSSTALKASKVDPHAPIPKTALDAR</sequence>
<gene>
    <name evidence="2" type="ORF">SAMN05421783_12465</name>
</gene>
<organism evidence="2 3">
    <name type="scientific">Thiocapsa roseopersicina</name>
    <dbReference type="NCBI Taxonomy" id="1058"/>
    <lineage>
        <taxon>Bacteria</taxon>
        <taxon>Pseudomonadati</taxon>
        <taxon>Pseudomonadota</taxon>
        <taxon>Gammaproteobacteria</taxon>
        <taxon>Chromatiales</taxon>
        <taxon>Chromatiaceae</taxon>
        <taxon>Thiocapsa</taxon>
    </lineage>
</organism>
<feature type="compositionally biased region" description="Basic residues" evidence="1">
    <location>
        <begin position="1"/>
        <end position="10"/>
    </location>
</feature>
<evidence type="ECO:0000313" key="2">
    <source>
        <dbReference type="EMBL" id="SDX40511.1"/>
    </source>
</evidence>
<dbReference type="Proteomes" id="UP000198816">
    <property type="component" value="Unassembled WGS sequence"/>
</dbReference>
<dbReference type="EMBL" id="FNNZ01000024">
    <property type="protein sequence ID" value="SDX40511.1"/>
    <property type="molecule type" value="Genomic_DNA"/>
</dbReference>
<keyword evidence="3" id="KW-1185">Reference proteome</keyword>
<reference evidence="3" key="1">
    <citation type="submission" date="2016-10" db="EMBL/GenBank/DDBJ databases">
        <authorList>
            <person name="Varghese N."/>
            <person name="Submissions S."/>
        </authorList>
    </citation>
    <scope>NUCLEOTIDE SEQUENCE [LARGE SCALE GENOMIC DNA]</scope>
    <source>
        <strain evidence="3">DSM 217</strain>
    </source>
</reference>
<evidence type="ECO:0000313" key="3">
    <source>
        <dbReference type="Proteomes" id="UP000198816"/>
    </source>
</evidence>
<proteinExistence type="predicted"/>